<dbReference type="GO" id="GO:0016020">
    <property type="term" value="C:membrane"/>
    <property type="evidence" value="ECO:0007669"/>
    <property type="project" value="UniProtKB-SubCell"/>
</dbReference>
<dbReference type="InterPro" id="IPR007016">
    <property type="entry name" value="O-antigen_ligase-rel_domated"/>
</dbReference>
<dbReference type="NCBIfam" id="TIGR03097">
    <property type="entry name" value="PEP_O_lig_1"/>
    <property type="match status" value="1"/>
</dbReference>
<sequence>MRDLMLLVVIGWCFLQAFRRPWIGIMCWTWLSIMNPHQLSWTLRTMPFAAVIGGATLVGLFITKDRCDYSLNRENVTLMIFMLWMCITLPFSMLFDESFELWKRVMKIDLMILVAIVLLHSKRHMMLLVWTLVISIGFFGVKGGAFTILTGGSYRVWGPENTYIDGNNEVALAIVIVIPLMRFLQMQMQSKWAKVTMTICMVLMAMAALGSHSRGALLAIAAMALVLWWRGKNKFVGAITMVAIAVALLSLMPAEWWDRMNTIKTYQQDDSALGRINAWGMAWNLAKANFFGGGFMVWTGVIFAIYGPDPNDVHAAHSIYFMVLGEQGFIGLFIFLTLFLMVWFTAGTIRTKARGKPETQWLSDLGGMLQVSLAGYAVGGAFLSLSYWDLPYNLLVLAVVGRRWLERKEWLREKDEPVIYWPDFLKRRFNKKNAPLP</sequence>
<evidence type="ECO:0000313" key="8">
    <source>
        <dbReference type="EMBL" id="MDG0863829.1"/>
    </source>
</evidence>
<accession>A0A9X4LJG3</accession>
<protein>
    <submittedName>
        <fullName evidence="8">O-glycosylation ligase, exosortase A system-associated</fullName>
    </submittedName>
</protein>
<evidence type="ECO:0000256" key="4">
    <source>
        <dbReference type="ARBA" id="ARBA00023136"/>
    </source>
</evidence>
<keyword evidence="4 5" id="KW-0472">Membrane</keyword>
<feature type="transmembrane region" description="Helical" evidence="5">
    <location>
        <begin position="43"/>
        <end position="63"/>
    </location>
</feature>
<evidence type="ECO:0000256" key="5">
    <source>
        <dbReference type="SAM" id="Phobius"/>
    </source>
</evidence>
<feature type="transmembrane region" description="Helical" evidence="5">
    <location>
        <begin position="127"/>
        <end position="150"/>
    </location>
</feature>
<dbReference type="InterPro" id="IPR045979">
    <property type="entry name" value="DUF5935"/>
</dbReference>
<name>A0A9X4LJG3_9BURK</name>
<feature type="transmembrane region" description="Helical" evidence="5">
    <location>
        <begin position="75"/>
        <end position="95"/>
    </location>
</feature>
<feature type="transmembrane region" description="Helical" evidence="5">
    <location>
        <begin position="235"/>
        <end position="254"/>
    </location>
</feature>
<keyword evidence="9" id="KW-1185">Reference proteome</keyword>
<feature type="domain" description="O-antigen ligase-related" evidence="6">
    <location>
        <begin position="200"/>
        <end position="336"/>
    </location>
</feature>
<evidence type="ECO:0000256" key="3">
    <source>
        <dbReference type="ARBA" id="ARBA00022989"/>
    </source>
</evidence>
<feature type="transmembrane region" description="Helical" evidence="5">
    <location>
        <begin position="365"/>
        <end position="384"/>
    </location>
</feature>
<dbReference type="InterPro" id="IPR051533">
    <property type="entry name" value="WaaL-like"/>
</dbReference>
<dbReference type="InterPro" id="IPR017528">
    <property type="entry name" value="CHP03097O-antigen_lig-rel"/>
</dbReference>
<dbReference type="GO" id="GO:0016874">
    <property type="term" value="F:ligase activity"/>
    <property type="evidence" value="ECO:0007669"/>
    <property type="project" value="UniProtKB-KW"/>
</dbReference>
<dbReference type="Pfam" id="PF19358">
    <property type="entry name" value="DUF5935"/>
    <property type="match status" value="1"/>
</dbReference>
<dbReference type="EMBL" id="SGUG01000022">
    <property type="protein sequence ID" value="MDG0863829.1"/>
    <property type="molecule type" value="Genomic_DNA"/>
</dbReference>
<comment type="subcellular location">
    <subcellularLocation>
        <location evidence="1">Membrane</location>
        <topology evidence="1">Multi-pass membrane protein</topology>
    </subcellularLocation>
</comment>
<evidence type="ECO:0000256" key="1">
    <source>
        <dbReference type="ARBA" id="ARBA00004141"/>
    </source>
</evidence>
<keyword evidence="3 5" id="KW-1133">Transmembrane helix</keyword>
<feature type="transmembrane region" description="Helical" evidence="5">
    <location>
        <begin position="101"/>
        <end position="120"/>
    </location>
</feature>
<evidence type="ECO:0000259" key="7">
    <source>
        <dbReference type="Pfam" id="PF19358"/>
    </source>
</evidence>
<feature type="transmembrane region" description="Helical" evidence="5">
    <location>
        <begin position="198"/>
        <end position="229"/>
    </location>
</feature>
<keyword evidence="2 5" id="KW-0812">Transmembrane</keyword>
<feature type="transmembrane region" description="Helical" evidence="5">
    <location>
        <begin position="319"/>
        <end position="344"/>
    </location>
</feature>
<reference evidence="8" key="1">
    <citation type="submission" date="2019-02" db="EMBL/GenBank/DDBJ databases">
        <title>Draft genome of the type strain Pelomonas aquatica CCUG 52575T.</title>
        <authorList>
            <person name="Gomila M."/>
            <person name="Lalucat J."/>
        </authorList>
    </citation>
    <scope>NUCLEOTIDE SEQUENCE</scope>
    <source>
        <strain evidence="8">CCUG 52575</strain>
    </source>
</reference>
<comment type="caution">
    <text evidence="8">The sequence shown here is derived from an EMBL/GenBank/DDBJ whole genome shotgun (WGS) entry which is preliminary data.</text>
</comment>
<feature type="transmembrane region" description="Helical" evidence="5">
    <location>
        <begin position="170"/>
        <end position="186"/>
    </location>
</feature>
<dbReference type="PANTHER" id="PTHR37422:SF13">
    <property type="entry name" value="LIPOPOLYSACCHARIDE BIOSYNTHESIS PROTEIN PA4999-RELATED"/>
    <property type="match status" value="1"/>
</dbReference>
<evidence type="ECO:0000259" key="6">
    <source>
        <dbReference type="Pfam" id="PF04932"/>
    </source>
</evidence>
<dbReference type="PANTHER" id="PTHR37422">
    <property type="entry name" value="TEICHURONIC ACID BIOSYNTHESIS PROTEIN TUAE"/>
    <property type="match status" value="1"/>
</dbReference>
<evidence type="ECO:0000256" key="2">
    <source>
        <dbReference type="ARBA" id="ARBA00022692"/>
    </source>
</evidence>
<feature type="transmembrane region" description="Helical" evidence="5">
    <location>
        <begin position="288"/>
        <end position="307"/>
    </location>
</feature>
<gene>
    <name evidence="8" type="ORF">EXJ73_15305</name>
</gene>
<evidence type="ECO:0000313" key="9">
    <source>
        <dbReference type="Proteomes" id="UP001152766"/>
    </source>
</evidence>
<dbReference type="AlphaFoldDB" id="A0A9X4LJG3"/>
<proteinExistence type="predicted"/>
<keyword evidence="8" id="KW-0436">Ligase</keyword>
<dbReference type="RefSeq" id="WP_268153477.1">
    <property type="nucleotide sequence ID" value="NZ_JAPPUW010000023.1"/>
</dbReference>
<feature type="domain" description="DUF5935" evidence="7">
    <location>
        <begin position="1"/>
        <end position="186"/>
    </location>
</feature>
<dbReference type="Pfam" id="PF04932">
    <property type="entry name" value="Wzy_C"/>
    <property type="match status" value="1"/>
</dbReference>
<organism evidence="8 9">
    <name type="scientific">Pelomonas aquatica</name>
    <dbReference type="NCBI Taxonomy" id="431058"/>
    <lineage>
        <taxon>Bacteria</taxon>
        <taxon>Pseudomonadati</taxon>
        <taxon>Pseudomonadota</taxon>
        <taxon>Betaproteobacteria</taxon>
        <taxon>Burkholderiales</taxon>
        <taxon>Sphaerotilaceae</taxon>
        <taxon>Roseateles</taxon>
    </lineage>
</organism>
<dbReference type="Proteomes" id="UP001152766">
    <property type="component" value="Unassembled WGS sequence"/>
</dbReference>